<feature type="domain" description="Myosin N-terminal SH3-like" evidence="13">
    <location>
        <begin position="9"/>
        <end position="58"/>
    </location>
</feature>
<dbReference type="InterPro" id="IPR036961">
    <property type="entry name" value="Kinesin_motor_dom_sf"/>
</dbReference>
<evidence type="ECO:0000259" key="13">
    <source>
        <dbReference type="PROSITE" id="PS51844"/>
    </source>
</evidence>
<feature type="coiled-coil region" evidence="11">
    <location>
        <begin position="1377"/>
        <end position="1467"/>
    </location>
</feature>
<dbReference type="PANTHER" id="PTHR13140">
    <property type="entry name" value="MYOSIN"/>
    <property type="match status" value="1"/>
</dbReference>
<keyword evidence="5" id="KW-0112">Calmodulin-binding</keyword>
<evidence type="ECO:0000256" key="9">
    <source>
        <dbReference type="ARBA" id="ARBA00023203"/>
    </source>
</evidence>
<reference evidence="14" key="1">
    <citation type="journal article" date="2022" name="Int. J. Mol. Sci.">
        <title>Draft Genome of Tanacetum Coccineum: Genomic Comparison of Closely Related Tanacetum-Family Plants.</title>
        <authorList>
            <person name="Yamashiro T."/>
            <person name="Shiraishi A."/>
            <person name="Nakayama K."/>
            <person name="Satake H."/>
        </authorList>
    </citation>
    <scope>NUCLEOTIDE SEQUENCE</scope>
</reference>
<dbReference type="InterPro" id="IPR004009">
    <property type="entry name" value="SH3_Myosin"/>
</dbReference>
<evidence type="ECO:0000256" key="11">
    <source>
        <dbReference type="SAM" id="Coils"/>
    </source>
</evidence>
<dbReference type="Gene3D" id="1.20.58.530">
    <property type="match status" value="1"/>
</dbReference>
<keyword evidence="7 10" id="KW-0518">Myosin</keyword>
<evidence type="ECO:0000256" key="1">
    <source>
        <dbReference type="ARBA" id="ARBA00008049"/>
    </source>
</evidence>
<evidence type="ECO:0000256" key="7">
    <source>
        <dbReference type="ARBA" id="ARBA00023123"/>
    </source>
</evidence>
<gene>
    <name evidence="14" type="ORF">Tco_1070135</name>
</gene>
<dbReference type="Gene3D" id="1.20.120.720">
    <property type="entry name" value="Myosin VI head, motor domain, U50 subdomain"/>
    <property type="match status" value="1"/>
</dbReference>
<keyword evidence="3 10" id="KW-0547">Nucleotide-binding</keyword>
<dbReference type="CDD" id="cd01384">
    <property type="entry name" value="MYSc_Myo11"/>
    <property type="match status" value="1"/>
</dbReference>
<evidence type="ECO:0000313" key="15">
    <source>
        <dbReference type="Proteomes" id="UP001151760"/>
    </source>
</evidence>
<proteinExistence type="inferred from homology"/>
<feature type="region of interest" description="Actin-binding" evidence="10">
    <location>
        <begin position="621"/>
        <end position="643"/>
    </location>
</feature>
<evidence type="ECO:0000256" key="4">
    <source>
        <dbReference type="ARBA" id="ARBA00022840"/>
    </source>
</evidence>
<dbReference type="Gene3D" id="1.20.5.190">
    <property type="match status" value="3"/>
</dbReference>
<dbReference type="Gene3D" id="1.10.10.820">
    <property type="match status" value="1"/>
</dbReference>
<feature type="binding site" evidence="10">
    <location>
        <begin position="157"/>
        <end position="164"/>
    </location>
    <ligand>
        <name>ATP</name>
        <dbReference type="ChEBI" id="CHEBI:30616"/>
    </ligand>
</feature>
<accession>A0ABQ5HMP3</accession>
<protein>
    <submittedName>
        <fullName evidence="14">Myosin-9-like protein isoform X1</fullName>
    </submittedName>
</protein>
<feature type="coiled-coil region" evidence="11">
    <location>
        <begin position="885"/>
        <end position="1054"/>
    </location>
</feature>
<evidence type="ECO:0000256" key="3">
    <source>
        <dbReference type="ARBA" id="ARBA00022741"/>
    </source>
</evidence>
<dbReference type="PRINTS" id="PR00193">
    <property type="entry name" value="MYOSINHEAVY"/>
</dbReference>
<evidence type="ECO:0000256" key="10">
    <source>
        <dbReference type="PROSITE-ProRule" id="PRU00782"/>
    </source>
</evidence>
<dbReference type="PANTHER" id="PTHR13140:SF792">
    <property type="entry name" value="MYOSIN-9"/>
    <property type="match status" value="1"/>
</dbReference>
<keyword evidence="2" id="KW-0677">Repeat</keyword>
<comment type="caution">
    <text evidence="14">The sequence shown here is derived from an EMBL/GenBank/DDBJ whole genome shotgun (WGS) entry which is preliminary data.</text>
</comment>
<dbReference type="Pfam" id="PF00612">
    <property type="entry name" value="IQ"/>
    <property type="match status" value="2"/>
</dbReference>
<feature type="domain" description="Myosin motor" evidence="12">
    <location>
        <begin position="63"/>
        <end position="740"/>
    </location>
</feature>
<evidence type="ECO:0000313" key="14">
    <source>
        <dbReference type="EMBL" id="GJT88418.1"/>
    </source>
</evidence>
<dbReference type="PROSITE" id="PS51456">
    <property type="entry name" value="MYOSIN_MOTOR"/>
    <property type="match status" value="1"/>
</dbReference>
<keyword evidence="8 10" id="KW-0505">Motor protein</keyword>
<keyword evidence="15" id="KW-1185">Reference proteome</keyword>
<dbReference type="InterPro" id="IPR036018">
    <property type="entry name" value="MYSc_Myo11"/>
</dbReference>
<comment type="similarity">
    <text evidence="1">Belongs to the TRAFAC class myosin-kinesin ATPase superfamily. Myosin family. Plant myosin class XI subfamily.</text>
</comment>
<dbReference type="InterPro" id="IPR000048">
    <property type="entry name" value="IQ_motif_EF-hand-BS"/>
</dbReference>
<dbReference type="InterPro" id="IPR027417">
    <property type="entry name" value="P-loop_NTPase"/>
</dbReference>
<feature type="coiled-coil region" evidence="11">
    <location>
        <begin position="1193"/>
        <end position="1248"/>
    </location>
</feature>
<dbReference type="Pfam" id="PF00063">
    <property type="entry name" value="Myosin_head"/>
    <property type="match status" value="1"/>
</dbReference>
<evidence type="ECO:0000256" key="6">
    <source>
        <dbReference type="ARBA" id="ARBA00023054"/>
    </source>
</evidence>
<dbReference type="EMBL" id="BQNB010019729">
    <property type="protein sequence ID" value="GJT88418.1"/>
    <property type="molecule type" value="Genomic_DNA"/>
</dbReference>
<dbReference type="PROSITE" id="PS51844">
    <property type="entry name" value="SH3_LIKE"/>
    <property type="match status" value="1"/>
</dbReference>
<keyword evidence="9 10" id="KW-0009">Actin-binding</keyword>
<dbReference type="SUPFAM" id="SSF52540">
    <property type="entry name" value="P-loop containing nucleoside triphosphate hydrolases"/>
    <property type="match status" value="2"/>
</dbReference>
<evidence type="ECO:0000256" key="2">
    <source>
        <dbReference type="ARBA" id="ARBA00022737"/>
    </source>
</evidence>
<feature type="coiled-coil region" evidence="11">
    <location>
        <begin position="1290"/>
        <end position="1338"/>
    </location>
</feature>
<dbReference type="Pfam" id="PF02736">
    <property type="entry name" value="Myosin_N"/>
    <property type="match status" value="1"/>
</dbReference>
<dbReference type="Proteomes" id="UP001151760">
    <property type="component" value="Unassembled WGS sequence"/>
</dbReference>
<organism evidence="14 15">
    <name type="scientific">Tanacetum coccineum</name>
    <dbReference type="NCBI Taxonomy" id="301880"/>
    <lineage>
        <taxon>Eukaryota</taxon>
        <taxon>Viridiplantae</taxon>
        <taxon>Streptophyta</taxon>
        <taxon>Embryophyta</taxon>
        <taxon>Tracheophyta</taxon>
        <taxon>Spermatophyta</taxon>
        <taxon>Magnoliopsida</taxon>
        <taxon>eudicotyledons</taxon>
        <taxon>Gunneridae</taxon>
        <taxon>Pentapetalae</taxon>
        <taxon>asterids</taxon>
        <taxon>campanulids</taxon>
        <taxon>Asterales</taxon>
        <taxon>Asteraceae</taxon>
        <taxon>Asteroideae</taxon>
        <taxon>Anthemideae</taxon>
        <taxon>Anthemidinae</taxon>
        <taxon>Tanacetum</taxon>
    </lineage>
</organism>
<keyword evidence="6 11" id="KW-0175">Coiled coil</keyword>
<dbReference type="SMART" id="SM00242">
    <property type="entry name" value="MYSc"/>
    <property type="match status" value="1"/>
</dbReference>
<sequence length="1548" mass="176970">MQATTEKITVGTQVWAANPSVAWIDGEVLKIDGTEAEIRTADGKKVVTKLSKIYPKEMDYPDGGVDDMTKLSYLHEPGVLHNLSIRYQRDKIYTYTGNILIAVNPFQSLPHLYDTHMMEKYKGAPFGALSPHVFAIADFAFREMVNGGKSNSILVSGESGAGKTETTKMLMRYLAYVGGHKGSEGRTVEQQVLESNPVLEAFGNAKTVRNNNSSRFGKFVELQFDKNGKISGAAIRTYLLERSRVCQISDPERNYHCFYLLCAAPPEETKKYKLGDPKSFHYLNQSNCYELVGVNDARDYLATRKAMDIVGISKKEQDAIFRVVASILHLGNLEFAKGEEIDSSILKDDKSKFHLQMTAELLMCDIQSLEDALLKRVMVTPEEVIKRSLDPESATFSRDGLAKTLYSRLFDWLVDKINVSIGQDPKSSSLIGVLDIYGFESFKTNSFEQFCINFTNEKLQQHFNQHVFRMQQEIYTKDEIDWSYIEFVDNKDILDLIEKKPGGIIALLDEACYAIGKHNMFPKSTADTFSNKLYQTFKNHKRFIKPKMARSDFIIAHYAGEVHYQSDQFLDKNKDYIVPEHQDLLSASKCSFVAGLFPPPREDATKSSKFSSIGSRFKLQLQQLMETLNSTQPHYIRCVKPNNLLKPSVFENVNIIHQLRCGGVLEAIRISCAGYPTYKSFADFVSRFGLLAPHVLRANHDKKDGCRQILNKAGLRGYQIGKTKVFLRAGHMAALDTQRVERINNAVVFIQRMTRSYIIRKRFHAMANLALALQTLCRGKQAVKMYEDMRKRSLSTKIQTNFRRYTLRSSYNRLQHAVVLIQAGLRAMAARCELRYRRRHMAATKLEAKWRGHRENKRYKKLTKATVTTQCGWRARVARRELRRLKMAARDTGALQQAKENLEKQVKELTQRLELEIRLKTELEEALRSKESVSATKGSDVENIDSLIAEVEKLTALLESERRRADECEKKYAEAQETIQTMRLEETERKALLESERQRANESEKKYAEALETIETMKLEKTERMSMLESERQRAEISEKHSEALERCQQFEQTERMKELNDTLITKERESATEASDGALSIVKEAIVSMKDPDSIGSTTAEVENHKSELEDGFHVKERETAMEVSDEASSISNKSPVSVVDHEKIGSLTPEAKHFKADFEDGLLTKENESAARASDEPSSTKVPVSLKTEKIDSLSTEVENLKALLESERDRADKFEKKFSEALETIEAMRVKMEETERRVLQLQESDRRTELNEAMLAKEHDSAMEASDKGLSAVKDVPLSVEESGKVESLTAKVENLKVLLESETQRANECEKKYAEAMESINIMRQKLEETERRSELEDRMLVKEHEYPMDASEESLSIENKATDSLVDAKKFESLSVEVENLKTLVESERQRADECEKKYAEALESSEIKRQKLEETERRVLQLQDAMNRSLMVTVREEPMDDKKRQKLEETERRVLQLQDAMNRIHYSERIWRCDITSSDDNIQRRLISLSKVSTQSNSGRLSSTSFPGDFQMIVRDLSVAEKRPGSENWESDREGAFDDFF</sequence>
<dbReference type="Gene3D" id="6.20.240.20">
    <property type="match status" value="1"/>
</dbReference>
<dbReference type="Gene3D" id="3.40.850.10">
    <property type="entry name" value="Kinesin motor domain"/>
    <property type="match status" value="1"/>
</dbReference>
<name>A0ABQ5HMP3_9ASTR</name>
<evidence type="ECO:0000259" key="12">
    <source>
        <dbReference type="PROSITE" id="PS51456"/>
    </source>
</evidence>
<reference evidence="14" key="2">
    <citation type="submission" date="2022-01" db="EMBL/GenBank/DDBJ databases">
        <authorList>
            <person name="Yamashiro T."/>
            <person name="Shiraishi A."/>
            <person name="Satake H."/>
            <person name="Nakayama K."/>
        </authorList>
    </citation>
    <scope>NUCLEOTIDE SEQUENCE</scope>
</reference>
<keyword evidence="4 10" id="KW-0067">ATP-binding</keyword>
<evidence type="ECO:0000256" key="5">
    <source>
        <dbReference type="ARBA" id="ARBA00022860"/>
    </source>
</evidence>
<dbReference type="InterPro" id="IPR001609">
    <property type="entry name" value="Myosin_head_motor_dom-like"/>
</dbReference>
<dbReference type="PROSITE" id="PS50096">
    <property type="entry name" value="IQ"/>
    <property type="match status" value="6"/>
</dbReference>
<evidence type="ECO:0000256" key="8">
    <source>
        <dbReference type="ARBA" id="ARBA00023175"/>
    </source>
</evidence>
<dbReference type="SMART" id="SM00015">
    <property type="entry name" value="IQ"/>
    <property type="match status" value="6"/>
</dbReference>